<sequence length="298" mass="34154">MLERIFEQREAIFTYAMNETRDFRLILTNEQYEQIDLIIKILKPIQEISVRLFEFGFIDQIRSALVAGIQKRVLHLLSTVLELKFVGGKERNVMIEKIKLWIESEIVKKNGEEVQLDGSETDFVTPRSPPAKKAALENDSIFSTFDQITQNPTESTERTIEKEFAAYFAEGCAKHNDDVFALLRTYTVNYPLLSSVALKYFCIPATSCASESLFSSARHTCSYDRVIVYFLNAYEIPFYNWISEVYRQTPKNSDASKGLAEPPNFDAYSLRSCAPPKLNLSDDHAAHLLKLVVFVFIQ</sequence>
<proteinExistence type="predicted"/>
<dbReference type="InterPro" id="IPR008906">
    <property type="entry name" value="HATC_C_dom"/>
</dbReference>
<dbReference type="GO" id="GO:0046983">
    <property type="term" value="F:protein dimerization activity"/>
    <property type="evidence" value="ECO:0007669"/>
    <property type="project" value="InterPro"/>
</dbReference>
<dbReference type="InterPro" id="IPR012337">
    <property type="entry name" value="RNaseH-like_sf"/>
</dbReference>
<protein>
    <submittedName>
        <fullName evidence="3">HAT C-terminal dimerisation domain-containing protein</fullName>
    </submittedName>
</protein>
<organism evidence="2 3">
    <name type="scientific">Globodera rostochiensis</name>
    <name type="common">Golden nematode worm</name>
    <name type="synonym">Heterodera rostochiensis</name>
    <dbReference type="NCBI Taxonomy" id="31243"/>
    <lineage>
        <taxon>Eukaryota</taxon>
        <taxon>Metazoa</taxon>
        <taxon>Ecdysozoa</taxon>
        <taxon>Nematoda</taxon>
        <taxon>Chromadorea</taxon>
        <taxon>Rhabditida</taxon>
        <taxon>Tylenchina</taxon>
        <taxon>Tylenchomorpha</taxon>
        <taxon>Tylenchoidea</taxon>
        <taxon>Heteroderidae</taxon>
        <taxon>Heteroderinae</taxon>
        <taxon>Globodera</taxon>
    </lineage>
</organism>
<evidence type="ECO:0000313" key="2">
    <source>
        <dbReference type="Proteomes" id="UP000887572"/>
    </source>
</evidence>
<dbReference type="GO" id="GO:0006357">
    <property type="term" value="P:regulation of transcription by RNA polymerase II"/>
    <property type="evidence" value="ECO:0007669"/>
    <property type="project" value="TreeGrafter"/>
</dbReference>
<dbReference type="GO" id="GO:0005634">
    <property type="term" value="C:nucleus"/>
    <property type="evidence" value="ECO:0007669"/>
    <property type="project" value="TreeGrafter"/>
</dbReference>
<dbReference type="SUPFAM" id="SSF53098">
    <property type="entry name" value="Ribonuclease H-like"/>
    <property type="match status" value="1"/>
</dbReference>
<dbReference type="InterPro" id="IPR052717">
    <property type="entry name" value="Vacuolar_transposase_reg"/>
</dbReference>
<dbReference type="PANTHER" id="PTHR46169">
    <property type="entry name" value="DNA REPLICATION-RELATED ELEMENT FACTOR, ISOFORM A"/>
    <property type="match status" value="1"/>
</dbReference>
<evidence type="ECO:0000259" key="1">
    <source>
        <dbReference type="Pfam" id="PF05699"/>
    </source>
</evidence>
<reference evidence="3" key="1">
    <citation type="submission" date="2022-11" db="UniProtKB">
        <authorList>
            <consortium name="WormBaseParasite"/>
        </authorList>
    </citation>
    <scope>IDENTIFICATION</scope>
</reference>
<dbReference type="Proteomes" id="UP000887572">
    <property type="component" value="Unplaced"/>
</dbReference>
<dbReference type="WBParaSite" id="Gr19_v10_g1492.t2">
    <property type="protein sequence ID" value="Gr19_v10_g1492.t2"/>
    <property type="gene ID" value="Gr19_v10_g1492"/>
</dbReference>
<dbReference type="AlphaFoldDB" id="A0A914H7H8"/>
<evidence type="ECO:0000313" key="3">
    <source>
        <dbReference type="WBParaSite" id="Gr19_v10_g1492.t2"/>
    </source>
</evidence>
<dbReference type="PANTHER" id="PTHR46169:SF15">
    <property type="entry name" value="INNER CENTROMERE PROTEIN A-LIKE ISOFORM X1-RELATED"/>
    <property type="match status" value="1"/>
</dbReference>
<name>A0A914H7H8_GLORO</name>
<feature type="domain" description="HAT C-terminal dimerisation" evidence="1">
    <location>
        <begin position="165"/>
        <end position="222"/>
    </location>
</feature>
<dbReference type="Pfam" id="PF05699">
    <property type="entry name" value="Dimer_Tnp_hAT"/>
    <property type="match status" value="1"/>
</dbReference>
<accession>A0A914H7H8</accession>
<keyword evidence="2" id="KW-1185">Reference proteome</keyword>